<reference evidence="1 2" key="1">
    <citation type="submission" date="2015-08" db="EMBL/GenBank/DDBJ databases">
        <title>Next Generation Sequencing and Analysis of the Genome of Puccinia sorghi L Schw, the Causal Agent of Maize Common Rust.</title>
        <authorList>
            <person name="Rochi L."/>
            <person name="Burguener G."/>
            <person name="Darino M."/>
            <person name="Turjanski A."/>
            <person name="Kreff E."/>
            <person name="Dieguez M.J."/>
            <person name="Sacco F."/>
        </authorList>
    </citation>
    <scope>NUCLEOTIDE SEQUENCE [LARGE SCALE GENOMIC DNA]</scope>
    <source>
        <strain evidence="1 2">RO10H11247</strain>
    </source>
</reference>
<proteinExistence type="predicted"/>
<evidence type="ECO:0000313" key="2">
    <source>
        <dbReference type="Proteomes" id="UP000037035"/>
    </source>
</evidence>
<organism evidence="1 2">
    <name type="scientific">Puccinia sorghi</name>
    <dbReference type="NCBI Taxonomy" id="27349"/>
    <lineage>
        <taxon>Eukaryota</taxon>
        <taxon>Fungi</taxon>
        <taxon>Dikarya</taxon>
        <taxon>Basidiomycota</taxon>
        <taxon>Pucciniomycotina</taxon>
        <taxon>Pucciniomycetes</taxon>
        <taxon>Pucciniales</taxon>
        <taxon>Pucciniaceae</taxon>
        <taxon>Puccinia</taxon>
    </lineage>
</organism>
<protein>
    <submittedName>
        <fullName evidence="1">Uncharacterized protein</fullName>
    </submittedName>
</protein>
<dbReference type="AlphaFoldDB" id="A0A0L6UF08"/>
<keyword evidence="2" id="KW-1185">Reference proteome</keyword>
<name>A0A0L6UF08_9BASI</name>
<evidence type="ECO:0000313" key="1">
    <source>
        <dbReference type="EMBL" id="KNZ47163.1"/>
    </source>
</evidence>
<dbReference type="EMBL" id="LAVV01011985">
    <property type="protein sequence ID" value="KNZ47163.1"/>
    <property type="molecule type" value="Genomic_DNA"/>
</dbReference>
<dbReference type="Proteomes" id="UP000037035">
    <property type="component" value="Unassembled WGS sequence"/>
</dbReference>
<gene>
    <name evidence="1" type="ORF">VP01_663g15</name>
</gene>
<comment type="caution">
    <text evidence="1">The sequence shown here is derived from an EMBL/GenBank/DDBJ whole genome shotgun (WGS) entry which is preliminary data.</text>
</comment>
<sequence>MRLKCFGCLTFMLRSLTKRPKKMDSGFQTSSHQVFAQELCQHFPEVENIFDADKVKSKLMVLDEMVLSVKKFQGTPFPEFYCID</sequence>
<accession>A0A0L6UF08</accession>
<dbReference type="VEuPathDB" id="FungiDB:VP01_663g15"/>